<evidence type="ECO:0000313" key="4">
    <source>
        <dbReference type="Proteomes" id="UP000317650"/>
    </source>
</evidence>
<feature type="compositionally biased region" description="Acidic residues" evidence="2">
    <location>
        <begin position="178"/>
        <end position="197"/>
    </location>
</feature>
<reference evidence="3 4" key="1">
    <citation type="journal article" date="2019" name="Nat. Plants">
        <title>Genome sequencing of Musa balbisiana reveals subgenome evolution and function divergence in polyploid bananas.</title>
        <authorList>
            <person name="Yao X."/>
        </authorList>
    </citation>
    <scope>NUCLEOTIDE SEQUENCE [LARGE SCALE GENOMIC DNA]</scope>
    <source>
        <strain evidence="4">cv. DH-PKW</strain>
        <tissue evidence="3">Leaves</tissue>
    </source>
</reference>
<sequence length="197" mass="22188">MAHELYTSSSEVLLGKSAKSLLWGQYYAMALMDNVRDAGRVEEIRVRAALEAVVTAEQRASDLEVEATHLRSELKAAKEQNDGLQVHLKVTRAEKLNETCVEAQAASETLAEEIRQCPEKDRKLIEDYKKSQGFELGLTRTGQVTYEYGYRIALARFRARYPDLDVAEDPFASFPEDLGVDMPEDVPFDDSIDAPRK</sequence>
<dbReference type="AlphaFoldDB" id="A0A4S8J680"/>
<proteinExistence type="predicted"/>
<organism evidence="3 4">
    <name type="scientific">Musa balbisiana</name>
    <name type="common">Banana</name>
    <dbReference type="NCBI Taxonomy" id="52838"/>
    <lineage>
        <taxon>Eukaryota</taxon>
        <taxon>Viridiplantae</taxon>
        <taxon>Streptophyta</taxon>
        <taxon>Embryophyta</taxon>
        <taxon>Tracheophyta</taxon>
        <taxon>Spermatophyta</taxon>
        <taxon>Magnoliopsida</taxon>
        <taxon>Liliopsida</taxon>
        <taxon>Zingiberales</taxon>
        <taxon>Musaceae</taxon>
        <taxon>Musa</taxon>
    </lineage>
</organism>
<name>A0A4S8J680_MUSBA</name>
<comment type="caution">
    <text evidence="3">The sequence shown here is derived from an EMBL/GenBank/DDBJ whole genome shotgun (WGS) entry which is preliminary data.</text>
</comment>
<evidence type="ECO:0000256" key="1">
    <source>
        <dbReference type="SAM" id="Coils"/>
    </source>
</evidence>
<dbReference type="Proteomes" id="UP000317650">
    <property type="component" value="Chromosome 11"/>
</dbReference>
<keyword evidence="4" id="KW-1185">Reference proteome</keyword>
<dbReference type="EMBL" id="PYDT01000007">
    <property type="protein sequence ID" value="THU57027.1"/>
    <property type="molecule type" value="Genomic_DNA"/>
</dbReference>
<protein>
    <submittedName>
        <fullName evidence="3">Uncharacterized protein</fullName>
    </submittedName>
</protein>
<evidence type="ECO:0000313" key="3">
    <source>
        <dbReference type="EMBL" id="THU57027.1"/>
    </source>
</evidence>
<feature type="region of interest" description="Disordered" evidence="2">
    <location>
        <begin position="174"/>
        <end position="197"/>
    </location>
</feature>
<keyword evidence="1" id="KW-0175">Coiled coil</keyword>
<gene>
    <name evidence="3" type="ORF">C4D60_Mb11t23440</name>
</gene>
<accession>A0A4S8J680</accession>
<feature type="coiled-coil region" evidence="1">
    <location>
        <begin position="46"/>
        <end position="113"/>
    </location>
</feature>
<evidence type="ECO:0000256" key="2">
    <source>
        <dbReference type="SAM" id="MobiDB-lite"/>
    </source>
</evidence>